<protein>
    <submittedName>
        <fullName evidence="5">Monoamine oxidase</fullName>
    </submittedName>
</protein>
<dbReference type="SUPFAM" id="SSF51905">
    <property type="entry name" value="FAD/NAD(P)-binding domain"/>
    <property type="match status" value="1"/>
</dbReference>
<proteinExistence type="inferred from homology"/>
<dbReference type="PANTHER" id="PTHR43563:SF1">
    <property type="entry name" value="AMINE OXIDASE [FLAVIN-CONTAINING] B"/>
    <property type="match status" value="1"/>
</dbReference>
<comment type="cofactor">
    <cofactor evidence="1">
        <name>FAD</name>
        <dbReference type="ChEBI" id="CHEBI:57692"/>
    </cofactor>
</comment>
<keyword evidence="3" id="KW-0560">Oxidoreductase</keyword>
<dbReference type="Gene3D" id="1.10.405.10">
    <property type="entry name" value="Guanine Nucleotide Dissociation Inhibitor, domain 1"/>
    <property type="match status" value="1"/>
</dbReference>
<dbReference type="PRINTS" id="PR00757">
    <property type="entry name" value="AMINEOXDASEF"/>
</dbReference>
<dbReference type="InterPro" id="IPR002937">
    <property type="entry name" value="Amino_oxidase"/>
</dbReference>
<evidence type="ECO:0000313" key="6">
    <source>
        <dbReference type="Proteomes" id="UP001549019"/>
    </source>
</evidence>
<dbReference type="Gene3D" id="3.90.660.10">
    <property type="match status" value="1"/>
</dbReference>
<comment type="similarity">
    <text evidence="2">Belongs to the flavin monoamine oxidase family.</text>
</comment>
<dbReference type="EMBL" id="JBDZDV010000002">
    <property type="protein sequence ID" value="MET3110638.1"/>
    <property type="molecule type" value="Genomic_DNA"/>
</dbReference>
<reference evidence="5 6" key="1">
    <citation type="submission" date="2024-05" db="EMBL/GenBank/DDBJ databases">
        <title>Genomic Encyclopedia of Type Strains, Phase IV (KMG-IV): sequencing the most valuable type-strain genomes for metagenomic binning, comparative biology and taxonomic classification.</title>
        <authorList>
            <person name="Goeker M."/>
        </authorList>
    </citation>
    <scope>NUCLEOTIDE SEQUENCE [LARGE SCALE GENOMIC DNA]</scope>
    <source>
        <strain evidence="5 6">DSM 25286</strain>
    </source>
</reference>
<accession>A0ABV2E890</accession>
<dbReference type="Pfam" id="PF01593">
    <property type="entry name" value="Amino_oxidase"/>
    <property type="match status" value="1"/>
</dbReference>
<dbReference type="InterPro" id="IPR050703">
    <property type="entry name" value="Flavin_MAO"/>
</dbReference>
<evidence type="ECO:0000256" key="3">
    <source>
        <dbReference type="ARBA" id="ARBA00023002"/>
    </source>
</evidence>
<comment type="caution">
    <text evidence="5">The sequence shown here is derived from an EMBL/GenBank/DDBJ whole genome shotgun (WGS) entry which is preliminary data.</text>
</comment>
<evidence type="ECO:0000259" key="4">
    <source>
        <dbReference type="Pfam" id="PF01593"/>
    </source>
</evidence>
<feature type="domain" description="Amine oxidase" evidence="4">
    <location>
        <begin position="15"/>
        <end position="432"/>
    </location>
</feature>
<dbReference type="InterPro" id="IPR036188">
    <property type="entry name" value="FAD/NAD-bd_sf"/>
</dbReference>
<gene>
    <name evidence="5" type="ORF">ABHD89_001040</name>
</gene>
<dbReference type="Proteomes" id="UP001549019">
    <property type="component" value="Unassembled WGS sequence"/>
</dbReference>
<dbReference type="RefSeq" id="WP_230821524.1">
    <property type="nucleotide sequence ID" value="NZ_JAJNCU010000003.1"/>
</dbReference>
<keyword evidence="6" id="KW-1185">Reference proteome</keyword>
<name>A0ABV2E890_9STAP</name>
<dbReference type="Gene3D" id="3.50.50.60">
    <property type="entry name" value="FAD/NAD(P)-binding domain"/>
    <property type="match status" value="1"/>
</dbReference>
<evidence type="ECO:0000313" key="5">
    <source>
        <dbReference type="EMBL" id="MET3110638.1"/>
    </source>
</evidence>
<evidence type="ECO:0000256" key="2">
    <source>
        <dbReference type="ARBA" id="ARBA00005995"/>
    </source>
</evidence>
<dbReference type="PANTHER" id="PTHR43563">
    <property type="entry name" value="AMINE OXIDASE"/>
    <property type="match status" value="1"/>
</dbReference>
<sequence>MTKNNYDVIVVGAGFAGVTASRELSNKGYDTLTLEARDRIGGRTWFDKRLGKEIEMGGTYIHWNQPHMWAEITRYGIEVKESPSAEHAYLATKDKVIVDTQEFMTQKLMEGMEVFLADAAANRYFERPFNPYHDDSLKAVDQYSVADKLREIQHAVTPEMNGLLNSLWSGYTSTSNLEAPGLAHAYRWAALTGHDMQEFQATFEQYSMKTGTKSLIESMMADSKSELRLSTPVDSVVKTTEGYKVVSREGEEFTCKAVVVAVPVNVLNDIKFTPELSEEKRAFSEEKQASEGIKVWAKVRGLKGPSTFKATAEFPVNLAHTEFINEAGDEGIIMGFGSDSTLDMNDPKAVEKALRVWIPDLEVIESAGHNWVEDEFAKGTWGVIKKEQLTKYGQEVKRPEGGVFLAGSDFANGWAGYMDGAIETGLTTSREVSKFLQVAQTFNENLEDGNLEDENLAQVDD</sequence>
<evidence type="ECO:0000256" key="1">
    <source>
        <dbReference type="ARBA" id="ARBA00001974"/>
    </source>
</evidence>
<dbReference type="InterPro" id="IPR001613">
    <property type="entry name" value="Flavin_amine_oxidase"/>
</dbReference>
<organism evidence="5 6">
    <name type="scientific">Salinicoccus halitifaciens</name>
    <dbReference type="NCBI Taxonomy" id="1073415"/>
    <lineage>
        <taxon>Bacteria</taxon>
        <taxon>Bacillati</taxon>
        <taxon>Bacillota</taxon>
        <taxon>Bacilli</taxon>
        <taxon>Bacillales</taxon>
        <taxon>Staphylococcaceae</taxon>
        <taxon>Salinicoccus</taxon>
    </lineage>
</organism>